<dbReference type="Pfam" id="PF03009">
    <property type="entry name" value="GDPD"/>
    <property type="match status" value="1"/>
</dbReference>
<feature type="domain" description="GP-PDE" evidence="1">
    <location>
        <begin position="62"/>
        <end position="331"/>
    </location>
</feature>
<dbReference type="PANTHER" id="PTHR43805:SF1">
    <property type="entry name" value="GP-PDE DOMAIN-CONTAINING PROTEIN"/>
    <property type="match status" value="1"/>
</dbReference>
<evidence type="ECO:0000313" key="2">
    <source>
        <dbReference type="EMBL" id="MFC7330177.1"/>
    </source>
</evidence>
<organism evidence="2 3">
    <name type="scientific">Marinactinospora rubrisoli</name>
    <dbReference type="NCBI Taxonomy" id="2715399"/>
    <lineage>
        <taxon>Bacteria</taxon>
        <taxon>Bacillati</taxon>
        <taxon>Actinomycetota</taxon>
        <taxon>Actinomycetes</taxon>
        <taxon>Streptosporangiales</taxon>
        <taxon>Nocardiopsidaceae</taxon>
        <taxon>Marinactinospora</taxon>
    </lineage>
</organism>
<dbReference type="InterPro" id="IPR017946">
    <property type="entry name" value="PLC-like_Pdiesterase_TIM-brl"/>
</dbReference>
<name>A0ABW2KJS7_9ACTN</name>
<evidence type="ECO:0000259" key="1">
    <source>
        <dbReference type="PROSITE" id="PS51704"/>
    </source>
</evidence>
<dbReference type="SUPFAM" id="SSF51695">
    <property type="entry name" value="PLC-like phosphodiesterases"/>
    <property type="match status" value="1"/>
</dbReference>
<gene>
    <name evidence="2" type="ORF">ACFQRF_20830</name>
</gene>
<dbReference type="RefSeq" id="WP_379872811.1">
    <property type="nucleotide sequence ID" value="NZ_JBHTBH010000010.1"/>
</dbReference>
<keyword evidence="3" id="KW-1185">Reference proteome</keyword>
<accession>A0ABW2KJS7</accession>
<dbReference type="PANTHER" id="PTHR43805">
    <property type="entry name" value="GLYCEROPHOSPHORYL DIESTER PHOSPHODIESTERASE"/>
    <property type="match status" value="1"/>
</dbReference>
<proteinExistence type="predicted"/>
<dbReference type="EMBL" id="JBHTBH010000010">
    <property type="protein sequence ID" value="MFC7330177.1"/>
    <property type="molecule type" value="Genomic_DNA"/>
</dbReference>
<dbReference type="Proteomes" id="UP001596540">
    <property type="component" value="Unassembled WGS sequence"/>
</dbReference>
<dbReference type="Gene3D" id="3.20.20.190">
    <property type="entry name" value="Phosphatidylinositol (PI) phosphodiesterase"/>
    <property type="match status" value="1"/>
</dbReference>
<reference evidence="3" key="1">
    <citation type="journal article" date="2019" name="Int. J. Syst. Evol. Microbiol.">
        <title>The Global Catalogue of Microorganisms (GCM) 10K type strain sequencing project: providing services to taxonomists for standard genome sequencing and annotation.</title>
        <authorList>
            <consortium name="The Broad Institute Genomics Platform"/>
            <consortium name="The Broad Institute Genome Sequencing Center for Infectious Disease"/>
            <person name="Wu L."/>
            <person name="Ma J."/>
        </authorList>
    </citation>
    <scope>NUCLEOTIDE SEQUENCE [LARGE SCALE GENOMIC DNA]</scope>
    <source>
        <strain evidence="3">CGMCC 4.7382</strain>
    </source>
</reference>
<sequence length="336" mass="36526">MTNSAEPPVRRRRPRARAVLAVLTVLVLLCWAANSSRLHGPGEGRPTTLAHRGLGQTFDLAGIENDTCTAERIHPPEHAYLENTIAGMRAAFDAGADVVELDVHITRDDRFAVFHDWEVDCRTDGRGTTRDHTMAELRRLDIGYGYTADDGATHPFRGTGAGLMPSLDEVFAEFPDEELLIHVKSDDPAEGELLAEHLARLPGDRLAAVTVYGGDAPIAALRRELPGLRTMSKATLRDCLVRYAAVGWSGYVPAACAGTQLHVPEKIGPWLWGWPHLFVSRMAEAGTRVVLVGGSGDWSAGFDGPQDLERVPEGFTGTVWTNRADVVAPLVAERGR</sequence>
<comment type="caution">
    <text evidence="2">The sequence shown here is derived from an EMBL/GenBank/DDBJ whole genome shotgun (WGS) entry which is preliminary data.</text>
</comment>
<protein>
    <submittedName>
        <fullName evidence="2">Glycerophosphodiester phosphodiesterase family protein</fullName>
    </submittedName>
</protein>
<evidence type="ECO:0000313" key="3">
    <source>
        <dbReference type="Proteomes" id="UP001596540"/>
    </source>
</evidence>
<dbReference type="InterPro" id="IPR030395">
    <property type="entry name" value="GP_PDE_dom"/>
</dbReference>
<dbReference type="PROSITE" id="PS51704">
    <property type="entry name" value="GP_PDE"/>
    <property type="match status" value="1"/>
</dbReference>